<dbReference type="PANTHER" id="PTHR10257">
    <property type="entry name" value="SERINE/THREONINE PROTEIN PHOSPHATASE 2A PP2A REGULATORY SUBUNIT B"/>
    <property type="match status" value="1"/>
</dbReference>
<organism evidence="2 3">
    <name type="scientific">Dichanthelium oligosanthes</name>
    <dbReference type="NCBI Taxonomy" id="888268"/>
    <lineage>
        <taxon>Eukaryota</taxon>
        <taxon>Viridiplantae</taxon>
        <taxon>Streptophyta</taxon>
        <taxon>Embryophyta</taxon>
        <taxon>Tracheophyta</taxon>
        <taxon>Spermatophyta</taxon>
        <taxon>Magnoliopsida</taxon>
        <taxon>Liliopsida</taxon>
        <taxon>Poales</taxon>
        <taxon>Poaceae</taxon>
        <taxon>PACMAD clade</taxon>
        <taxon>Panicoideae</taxon>
        <taxon>Panicodae</taxon>
        <taxon>Paniceae</taxon>
        <taxon>Dichantheliinae</taxon>
        <taxon>Dichanthelium</taxon>
    </lineage>
</organism>
<feature type="non-terminal residue" evidence="2">
    <location>
        <position position="1"/>
    </location>
</feature>
<dbReference type="PANTHER" id="PTHR10257:SF28">
    <property type="entry name" value="SERINE_THREONINE PROTEIN PHOSPHATASE 2A REGULATORY SUBUNIT"/>
    <property type="match status" value="1"/>
</dbReference>
<dbReference type="OrthoDB" id="768580at2759"/>
<dbReference type="SUPFAM" id="SSF48371">
    <property type="entry name" value="ARM repeat"/>
    <property type="match status" value="1"/>
</dbReference>
<dbReference type="FunFam" id="1.25.10.10:FF:000548">
    <property type="entry name" value="Serine/threonine protein phosphatase 2A regulatory subunit"/>
    <property type="match status" value="1"/>
</dbReference>
<dbReference type="GO" id="GO:0007165">
    <property type="term" value="P:signal transduction"/>
    <property type="evidence" value="ECO:0007669"/>
    <property type="project" value="InterPro"/>
</dbReference>
<dbReference type="PIRSF" id="PIRSF028043">
    <property type="entry name" value="PP2A_B56"/>
    <property type="match status" value="1"/>
</dbReference>
<name>A0A1E5WEA4_9POAL</name>
<evidence type="ECO:0000256" key="1">
    <source>
        <dbReference type="SAM" id="MobiDB-lite"/>
    </source>
</evidence>
<dbReference type="InterPro" id="IPR002554">
    <property type="entry name" value="PP2A_B56"/>
</dbReference>
<keyword evidence="3" id="KW-1185">Reference proteome</keyword>
<dbReference type="InterPro" id="IPR011989">
    <property type="entry name" value="ARM-like"/>
</dbReference>
<dbReference type="STRING" id="888268.A0A1E5WEA4"/>
<proteinExistence type="predicted"/>
<feature type="region of interest" description="Disordered" evidence="1">
    <location>
        <begin position="1"/>
        <end position="31"/>
    </location>
</feature>
<dbReference type="AlphaFoldDB" id="A0A1E5WEA4"/>
<protein>
    <submittedName>
        <fullName evidence="2">Serine/threonine protein phosphatase 2A 57 kDa regulatory subunit B' theta isoform</fullName>
    </submittedName>
</protein>
<gene>
    <name evidence="2" type="ORF">BAE44_0003253</name>
</gene>
<dbReference type="Proteomes" id="UP000095767">
    <property type="component" value="Unassembled WGS sequence"/>
</dbReference>
<dbReference type="GO" id="GO:0000159">
    <property type="term" value="C:protein phosphatase type 2A complex"/>
    <property type="evidence" value="ECO:0007669"/>
    <property type="project" value="InterPro"/>
</dbReference>
<reference evidence="2 3" key="1">
    <citation type="submission" date="2016-09" db="EMBL/GenBank/DDBJ databases">
        <title>The draft genome of Dichanthelium oligosanthes: A C3 panicoid grass species.</title>
        <authorList>
            <person name="Studer A.J."/>
            <person name="Schnable J.C."/>
            <person name="Brutnell T.P."/>
        </authorList>
    </citation>
    <scope>NUCLEOTIDE SEQUENCE [LARGE SCALE GENOMIC DNA]</scope>
    <source>
        <strain evidence="3">cv. Kellogg 1175</strain>
        <tissue evidence="2">Leaf</tissue>
    </source>
</reference>
<dbReference type="Gene3D" id="1.25.10.10">
    <property type="entry name" value="Leucine-rich Repeat Variant"/>
    <property type="match status" value="1"/>
</dbReference>
<sequence length="487" mass="53915">LFSRDLSAKARGSSPLRGRRDTSEEAMGAAAAEVVAPRPAAKRRSTTLRFLFELEKPDGLLPGTAKLPPPSPEPEADSLIDKIASCNRVFAFVDAGECEEERDAKRERLVEVLGAVRSAGSKRPLDHRVMVALVKMAAANLFRAMPPSAYPPLPPDGVDEDAPAMVLAPSWPHLQLVYDILLSVVTASDARTLRNHVDRAFLSGLLALFGSEDPRERDRLKTVYHQLYSKLTCERAFMRRSMSAALLRFVYEAPPAERHCGVAELLEICGSIINGFAVPLKEEHRAFLARVLLPLHRTRWAHTYHRQLAYCVLQFVHKEPGLAAAVVTGILRHWPVTNCQKEVLLIEELEEILEVLEPEQFEKLAVPVCSRIARCVSSCSSQVAERALYVWNNERFLELTTSSPGVMERILPAFVASVEGNLERHWSKCVQQVTASVKALLEQVAPDLYARCADDLAARRSEAEVAAAVRDARWRRLEAAAAAAAAK</sequence>
<accession>A0A1E5WEA4</accession>
<dbReference type="Pfam" id="PF01603">
    <property type="entry name" value="B56"/>
    <property type="match status" value="1"/>
</dbReference>
<evidence type="ECO:0000313" key="3">
    <source>
        <dbReference type="Proteomes" id="UP000095767"/>
    </source>
</evidence>
<evidence type="ECO:0000313" key="2">
    <source>
        <dbReference type="EMBL" id="OEL35727.1"/>
    </source>
</evidence>
<dbReference type="InterPro" id="IPR016024">
    <property type="entry name" value="ARM-type_fold"/>
</dbReference>
<comment type="caution">
    <text evidence="2">The sequence shown here is derived from an EMBL/GenBank/DDBJ whole genome shotgun (WGS) entry which is preliminary data.</text>
</comment>
<dbReference type="EMBL" id="LWDX02011216">
    <property type="protein sequence ID" value="OEL35727.1"/>
    <property type="molecule type" value="Genomic_DNA"/>
</dbReference>
<dbReference type="GO" id="GO:0019888">
    <property type="term" value="F:protein phosphatase regulator activity"/>
    <property type="evidence" value="ECO:0007669"/>
    <property type="project" value="InterPro"/>
</dbReference>